<keyword evidence="3" id="KW-1185">Reference proteome</keyword>
<feature type="compositionally biased region" description="Basic residues" evidence="1">
    <location>
        <begin position="106"/>
        <end position="138"/>
    </location>
</feature>
<evidence type="ECO:0000313" key="3">
    <source>
        <dbReference type="Proteomes" id="UP001152300"/>
    </source>
</evidence>
<evidence type="ECO:0000313" key="2">
    <source>
        <dbReference type="EMBL" id="KAJ8064593.1"/>
    </source>
</evidence>
<feature type="compositionally biased region" description="Basic and acidic residues" evidence="1">
    <location>
        <begin position="21"/>
        <end position="31"/>
    </location>
</feature>
<sequence>MNLGPAEEFPGKKARIAHIKKSGEALDKDETTVVQIKQKSNQAETRNRQNEITESPWPQPLFKPDEPPKIFKLREQSRPRQNIADRDRPNSTSDKRAIDWGILTIQRRKEHQRQLKQKLTSKKARAKRSARALAKHTSKASTLSEHSHILQKVLEKSRPAPTTVQLQTASPTSDVVATNLTNLHKEGPNPRRESRHSPESVQRPLEPSTSRLQTLDEMIEEEREIARQLSIVHESALDPEENRSIRQSRDGLEVASGVKEASDGHRRFCLIL</sequence>
<protein>
    <submittedName>
        <fullName evidence="2">Uncharacterized protein</fullName>
    </submittedName>
</protein>
<dbReference type="AlphaFoldDB" id="A0A9X0DL11"/>
<reference evidence="2" key="1">
    <citation type="submission" date="2022-11" db="EMBL/GenBank/DDBJ databases">
        <title>Genome Resource of Sclerotinia nivalis Strain SnTB1, a Plant Pathogen Isolated from American Ginseng.</title>
        <authorList>
            <person name="Fan S."/>
        </authorList>
    </citation>
    <scope>NUCLEOTIDE SEQUENCE</scope>
    <source>
        <strain evidence="2">SnTB1</strain>
    </source>
</reference>
<dbReference type="EMBL" id="JAPEIS010000007">
    <property type="protein sequence ID" value="KAJ8064593.1"/>
    <property type="molecule type" value="Genomic_DNA"/>
</dbReference>
<feature type="region of interest" description="Disordered" evidence="1">
    <location>
        <begin position="20"/>
        <end position="211"/>
    </location>
</feature>
<feature type="compositionally biased region" description="Basic and acidic residues" evidence="1">
    <location>
        <begin position="63"/>
        <end position="98"/>
    </location>
</feature>
<evidence type="ECO:0000256" key="1">
    <source>
        <dbReference type="SAM" id="MobiDB-lite"/>
    </source>
</evidence>
<comment type="caution">
    <text evidence="2">The sequence shown here is derived from an EMBL/GenBank/DDBJ whole genome shotgun (WGS) entry which is preliminary data.</text>
</comment>
<feature type="compositionally biased region" description="Polar residues" evidence="1">
    <location>
        <begin position="32"/>
        <end position="44"/>
    </location>
</feature>
<feature type="compositionally biased region" description="Polar residues" evidence="1">
    <location>
        <begin position="160"/>
        <end position="182"/>
    </location>
</feature>
<feature type="compositionally biased region" description="Basic and acidic residues" evidence="1">
    <location>
        <begin position="145"/>
        <end position="158"/>
    </location>
</feature>
<proteinExistence type="predicted"/>
<dbReference type="OrthoDB" id="3550713at2759"/>
<dbReference type="Proteomes" id="UP001152300">
    <property type="component" value="Unassembled WGS sequence"/>
</dbReference>
<feature type="compositionally biased region" description="Basic and acidic residues" evidence="1">
    <location>
        <begin position="183"/>
        <end position="198"/>
    </location>
</feature>
<accession>A0A9X0DL11</accession>
<organism evidence="2 3">
    <name type="scientific">Sclerotinia nivalis</name>
    <dbReference type="NCBI Taxonomy" id="352851"/>
    <lineage>
        <taxon>Eukaryota</taxon>
        <taxon>Fungi</taxon>
        <taxon>Dikarya</taxon>
        <taxon>Ascomycota</taxon>
        <taxon>Pezizomycotina</taxon>
        <taxon>Leotiomycetes</taxon>
        <taxon>Helotiales</taxon>
        <taxon>Sclerotiniaceae</taxon>
        <taxon>Sclerotinia</taxon>
    </lineage>
</organism>
<name>A0A9X0DL11_9HELO</name>
<gene>
    <name evidence="2" type="ORF">OCU04_006922</name>
</gene>